<feature type="region of interest" description="Disordered" evidence="6">
    <location>
        <begin position="1397"/>
        <end position="1417"/>
    </location>
</feature>
<dbReference type="InterPro" id="IPR011011">
    <property type="entry name" value="Znf_FYVE_PHD"/>
</dbReference>
<feature type="domain" description="Zinc finger PHD-type" evidence="7">
    <location>
        <begin position="489"/>
        <end position="536"/>
    </location>
</feature>
<dbReference type="EMBL" id="JANQDX010000013">
    <property type="protein sequence ID" value="KAL0913389.1"/>
    <property type="molecule type" value="Genomic_DNA"/>
</dbReference>
<dbReference type="InterPro" id="IPR049914">
    <property type="entry name" value="PHD1-3/5-6"/>
</dbReference>
<keyword evidence="3" id="KW-0862">Zinc</keyword>
<evidence type="ECO:0000313" key="9">
    <source>
        <dbReference type="Proteomes" id="UP001552299"/>
    </source>
</evidence>
<keyword evidence="9" id="KW-1185">Reference proteome</keyword>
<feature type="compositionally biased region" description="Basic and acidic residues" evidence="6">
    <location>
        <begin position="1397"/>
        <end position="1406"/>
    </location>
</feature>
<dbReference type="Pfam" id="PF23121">
    <property type="entry name" value="SPOC_AIPP2"/>
    <property type="match status" value="1"/>
</dbReference>
<proteinExistence type="predicted"/>
<dbReference type="InterPro" id="IPR056280">
    <property type="entry name" value="AIPP2-like_SPOC"/>
</dbReference>
<feature type="compositionally biased region" description="Polar residues" evidence="6">
    <location>
        <begin position="1557"/>
        <end position="1567"/>
    </location>
</feature>
<dbReference type="Proteomes" id="UP001552299">
    <property type="component" value="Unassembled WGS sequence"/>
</dbReference>
<gene>
    <name evidence="8" type="ORF">M5K25_016847</name>
</gene>
<accession>A0ABD0UL83</accession>
<comment type="caution">
    <text evidence="8">The sequence shown here is derived from an EMBL/GenBank/DDBJ whole genome shotgun (WGS) entry which is preliminary data.</text>
</comment>
<feature type="region of interest" description="Disordered" evidence="6">
    <location>
        <begin position="1557"/>
        <end position="1587"/>
    </location>
</feature>
<dbReference type="GO" id="GO:0008270">
    <property type="term" value="F:zinc ion binding"/>
    <property type="evidence" value="ECO:0007669"/>
    <property type="project" value="UniProtKB-KW"/>
</dbReference>
<organism evidence="8 9">
    <name type="scientific">Dendrobium thyrsiflorum</name>
    <name type="common">Pinecone-like raceme dendrobium</name>
    <name type="synonym">Orchid</name>
    <dbReference type="NCBI Taxonomy" id="117978"/>
    <lineage>
        <taxon>Eukaryota</taxon>
        <taxon>Viridiplantae</taxon>
        <taxon>Streptophyta</taxon>
        <taxon>Embryophyta</taxon>
        <taxon>Tracheophyta</taxon>
        <taxon>Spermatophyta</taxon>
        <taxon>Magnoliopsida</taxon>
        <taxon>Liliopsida</taxon>
        <taxon>Asparagales</taxon>
        <taxon>Orchidaceae</taxon>
        <taxon>Epidendroideae</taxon>
        <taxon>Malaxideae</taxon>
        <taxon>Dendrobiinae</taxon>
        <taxon>Dendrobium</taxon>
    </lineage>
</organism>
<keyword evidence="2" id="KW-0863">Zinc-finger</keyword>
<dbReference type="PANTHER" id="PTHR33304">
    <property type="match status" value="1"/>
</dbReference>
<dbReference type="SUPFAM" id="SSF57903">
    <property type="entry name" value="FYVE/PHD zinc finger"/>
    <property type="match status" value="1"/>
</dbReference>
<dbReference type="SMART" id="SM00249">
    <property type="entry name" value="PHD"/>
    <property type="match status" value="1"/>
</dbReference>
<keyword evidence="1" id="KW-0479">Metal-binding</keyword>
<evidence type="ECO:0000256" key="2">
    <source>
        <dbReference type="ARBA" id="ARBA00022771"/>
    </source>
</evidence>
<evidence type="ECO:0000256" key="4">
    <source>
        <dbReference type="ARBA" id="ARBA00023015"/>
    </source>
</evidence>
<dbReference type="InterPro" id="IPR013083">
    <property type="entry name" value="Znf_RING/FYVE/PHD"/>
</dbReference>
<protein>
    <recommendedName>
        <fullName evidence="7">Zinc finger PHD-type domain-containing protein</fullName>
    </recommendedName>
</protein>
<dbReference type="PANTHER" id="PTHR33304:SF9">
    <property type="entry name" value="RING_FYVE_PHD ZINC FINGER SUPERFAMILY PROTEIN"/>
    <property type="match status" value="1"/>
</dbReference>
<evidence type="ECO:0000256" key="3">
    <source>
        <dbReference type="ARBA" id="ARBA00022833"/>
    </source>
</evidence>
<evidence type="ECO:0000313" key="8">
    <source>
        <dbReference type="EMBL" id="KAL0913389.1"/>
    </source>
</evidence>
<evidence type="ECO:0000259" key="7">
    <source>
        <dbReference type="SMART" id="SM00249"/>
    </source>
</evidence>
<reference evidence="8 9" key="1">
    <citation type="journal article" date="2024" name="Plant Biotechnol. J.">
        <title>Dendrobium thyrsiflorum genome and its molecular insights into genes involved in important horticultural traits.</title>
        <authorList>
            <person name="Chen B."/>
            <person name="Wang J.Y."/>
            <person name="Zheng P.J."/>
            <person name="Li K.L."/>
            <person name="Liang Y.M."/>
            <person name="Chen X.F."/>
            <person name="Zhang C."/>
            <person name="Zhao X."/>
            <person name="He X."/>
            <person name="Zhang G.Q."/>
            <person name="Liu Z.J."/>
            <person name="Xu Q."/>
        </authorList>
    </citation>
    <scope>NUCLEOTIDE SEQUENCE [LARGE SCALE GENOMIC DNA]</scope>
    <source>
        <strain evidence="8">GZMU011</strain>
    </source>
</reference>
<evidence type="ECO:0000256" key="1">
    <source>
        <dbReference type="ARBA" id="ARBA00022723"/>
    </source>
</evidence>
<keyword evidence="5" id="KW-0804">Transcription</keyword>
<keyword evidence="4" id="KW-0805">Transcription regulation</keyword>
<sequence>MRRRSERPLKELYDRTEMILEAEITPVLKGSYRMQGPVDDSDLEFGRINSGVFPTEEKFMFVNDCIGMKIASGTCNICTAPCSSCMHDFRSSSVIGSTSDSGCSGSMFSRGKADSCFSVDVNGTKFYKKRKCDDSLNASSETSNMLGITSSHNSFSENAESKSTLKASAADDLEDLDKPQIGFSGEVIKKEQPLVEKTYQDHFSADNHISIRIGCRDSSGEVEEQPGLECHEDNISCLTGGVDSNISDYGGNLYLDKKVMTCGVALSNSLILNVNQASVLAEAGDGLQVQETDNGNFSLRRSITTTDVSILNVSSNSASVCTTSDNSGFARLKVDASPISPSLISNSKNICSPFQKANFRDTEGSLNVQLQAGCNNVESSLGSFSAVSSAGWKSDALQNVGVSITNAGSCLSSEKSKVENLCQESRTDTNIQISSDNVSRCGNLREPLDKDNALLGLETTNSRGYDLLPPANTEIENSESEIILYDVKVCDICGDAGREALLAICSRCSDGAEHTYCMREKLDKLPGVDWLCEECKIKNSENHSVDKSDTICGGSKPTFCSQNGQNSLSTLIPKMLPKPDAGIIDLNDQGLANGLESPKISTRRQADHVEEIKASEERAAPIETASPRKTPVLSGAISFKNQKIEVKKAKIESFEDQSVDALQAFRCSQNSLSSGSFKGEPHAHSLSRHFARSVSFNNSIINQKVKQIVKNVSFRQKTKREAISSKLRNETLVKSVNKSYSFKSSTSGFSNTEIACKDRPLHPSRIENPRELGEVKERITVDKKIPSAMYKTSISKLAAPASNCHLKINKSSQNEGNVKFAIESSFQSIVKRSSDASNLGCSDRKKRILHSSRSMEFFDEKFNTKNRKQCKEVRRKRFSAVDGLCIKVDMASHHGVLQPSKLNLQDNKIRNANNFIRPRLSSSGGNQTLHFQKCNKTVHATQQCSTDKLEGSAHRPSNEHTLIETKKNGKECEDVMDAMVPKTRMPNKVKNLDKFDKVPEASGEDICKADSRITPSSFSQRSVALVVNSSIDNDSLKKFSVELGKRLAATDSVNLAVQPTESLLVPKANSLSHIPTFNELNVKSLTETSPGELSILACQSKASAIPKLEFIWQGSFNVLRSDGFPQSFDGIQAHVSTCASHRVLEAASVVPSKIQLEEVSQTSSWPLQYQGIGPKEENIALFYFAKDDDSYEKSYSSLLNKMLKNDLALRGKLDDAELLIFTSKMLPTCSQRWNMLYYLWGMFISKRKLGLPTQKKNCESNLGIEFVGEGISELPLTNNSNAQNLDTTVTSMIFSECDTSPKLKQEESTMSVELHCISSEVDNKSCRTKTAAYAVNSSSTVGTDAKIMQGIPLFFIDYSSRSTAKPLDVIDNPELQHQTSQLSYKVKIGMDCQDKFPSDGTNEKIGESPSHGSDINIEARPDRASHVPPVSLNDNPVEEFSTNERKKKKGHCLPTDLATLGYIPRGNILEIDWADRKHVYSCSPETILQTKGKRARWMHVDDEREQKMTNYSIGSSFGEAKLSSSQNIYSEPVMPEVSRIVERSFFPVDIGPYSNNKYGNPVNMASSNDDDNKESYTPDLDLTLGSKSKTTKPAALLPLLPLVDRGSGNWRSGPSGNDGDVDDLSALLCL</sequence>
<evidence type="ECO:0000256" key="6">
    <source>
        <dbReference type="SAM" id="MobiDB-lite"/>
    </source>
</evidence>
<dbReference type="InterPro" id="IPR001965">
    <property type="entry name" value="Znf_PHD"/>
</dbReference>
<evidence type="ECO:0000256" key="5">
    <source>
        <dbReference type="ARBA" id="ARBA00023163"/>
    </source>
</evidence>
<name>A0ABD0UL83_DENTH</name>
<dbReference type="Gene3D" id="3.30.40.10">
    <property type="entry name" value="Zinc/RING finger domain, C3HC4 (zinc finger)"/>
    <property type="match status" value="1"/>
</dbReference>